<protein>
    <submittedName>
        <fullName evidence="2">Uncharacterized protein</fullName>
    </submittedName>
</protein>
<name>E4YM10_OIKDI</name>
<evidence type="ECO:0000313" key="2">
    <source>
        <dbReference type="EMBL" id="CBY36521.1"/>
    </source>
</evidence>
<feature type="region of interest" description="Disordered" evidence="1">
    <location>
        <begin position="1"/>
        <end position="48"/>
    </location>
</feature>
<gene>
    <name evidence="2" type="ORF">GSOID_T00029530001</name>
</gene>
<accession>E4YM10</accession>
<reference evidence="2" key="1">
    <citation type="journal article" date="2010" name="Science">
        <title>Plasticity of animal genome architecture unmasked by rapid evolution of a pelagic tunicate.</title>
        <authorList>
            <person name="Denoeud F."/>
            <person name="Henriet S."/>
            <person name="Mungpakdee S."/>
            <person name="Aury J.M."/>
            <person name="Da Silva C."/>
            <person name="Brinkmann H."/>
            <person name="Mikhaleva J."/>
            <person name="Olsen L.C."/>
            <person name="Jubin C."/>
            <person name="Canestro C."/>
            <person name="Bouquet J.M."/>
            <person name="Danks G."/>
            <person name="Poulain J."/>
            <person name="Campsteijn C."/>
            <person name="Adamski M."/>
            <person name="Cross I."/>
            <person name="Yadetie F."/>
            <person name="Muffato M."/>
            <person name="Louis A."/>
            <person name="Butcher S."/>
            <person name="Tsagkogeorga G."/>
            <person name="Konrad A."/>
            <person name="Singh S."/>
            <person name="Jensen M.F."/>
            <person name="Cong E.H."/>
            <person name="Eikeseth-Otteraa H."/>
            <person name="Noel B."/>
            <person name="Anthouard V."/>
            <person name="Porcel B.M."/>
            <person name="Kachouri-Lafond R."/>
            <person name="Nishino A."/>
            <person name="Ugolini M."/>
            <person name="Chourrout P."/>
            <person name="Nishida H."/>
            <person name="Aasland R."/>
            <person name="Huzurbazar S."/>
            <person name="Westhof E."/>
            <person name="Delsuc F."/>
            <person name="Lehrach H."/>
            <person name="Reinhardt R."/>
            <person name="Weissenbach J."/>
            <person name="Roy S.W."/>
            <person name="Artiguenave F."/>
            <person name="Postlethwait J.H."/>
            <person name="Manak J.R."/>
            <person name="Thompson E.M."/>
            <person name="Jaillon O."/>
            <person name="Du Pasquier L."/>
            <person name="Boudinot P."/>
            <person name="Liberles D.A."/>
            <person name="Volff J.N."/>
            <person name="Philippe H."/>
            <person name="Lenhard B."/>
            <person name="Roest Crollius H."/>
            <person name="Wincker P."/>
            <person name="Chourrout D."/>
        </authorList>
    </citation>
    <scope>NUCLEOTIDE SEQUENCE [LARGE SCALE GENOMIC DNA]</scope>
</reference>
<evidence type="ECO:0000256" key="1">
    <source>
        <dbReference type="SAM" id="MobiDB-lite"/>
    </source>
</evidence>
<organism evidence="2">
    <name type="scientific">Oikopleura dioica</name>
    <name type="common">Tunicate</name>
    <dbReference type="NCBI Taxonomy" id="34765"/>
    <lineage>
        <taxon>Eukaryota</taxon>
        <taxon>Metazoa</taxon>
        <taxon>Chordata</taxon>
        <taxon>Tunicata</taxon>
        <taxon>Appendicularia</taxon>
        <taxon>Copelata</taxon>
        <taxon>Oikopleuridae</taxon>
        <taxon>Oikopleura</taxon>
    </lineage>
</organism>
<dbReference type="AlphaFoldDB" id="E4YM10"/>
<dbReference type="EMBL" id="FN654792">
    <property type="protein sequence ID" value="CBY36521.1"/>
    <property type="molecule type" value="Genomic_DNA"/>
</dbReference>
<proteinExistence type="predicted"/>
<sequence>MTPQRPPTSSPVAPEIGEPLEQAPAPQRSTGPLMQSPTRAPDAQPALSPRRLAELPHHAAALRRMRPKKPQHLIDADALAMARDSSSQSSLGNLDDALAEPISGLDQGNDTFAHGQERMILAEDNEEFVESHIIVNHHDMRGRIQTTTPLNMQNALVTEKCDFFEPDNRNDFTHAMRLVQLVFEKHNLALQKFNGEILNECAGVVLQTPRNVLPIGKVSIEMRQQRRL</sequence>
<dbReference type="Proteomes" id="UP000011014">
    <property type="component" value="Unassembled WGS sequence"/>
</dbReference>
<feature type="compositionally biased region" description="Polar residues" evidence="1">
    <location>
        <begin position="27"/>
        <end position="38"/>
    </location>
</feature>